<dbReference type="eggNOG" id="ENOG502QUAF">
    <property type="taxonomic scope" value="Eukaryota"/>
</dbReference>
<dbReference type="InterPro" id="IPR027443">
    <property type="entry name" value="IPNS-like_sf"/>
</dbReference>
<dbReference type="InParanoid" id="S8E3W2"/>
<dbReference type="STRING" id="743788.S8E3W2"/>
<name>S8E3W2_FOMSC</name>
<dbReference type="PANTHER" id="PTHR30613:SF1">
    <property type="entry name" value="DUF1479 DOMAIN PROTEIN (AFU_ORTHOLOGUE AFUA_5G09280)"/>
    <property type="match status" value="1"/>
</dbReference>
<dbReference type="HOGENOM" id="CLU_011148_0_0_1"/>
<dbReference type="Proteomes" id="UP000015241">
    <property type="component" value="Unassembled WGS sequence"/>
</dbReference>
<reference evidence="1 2" key="1">
    <citation type="journal article" date="2012" name="Science">
        <title>The Paleozoic origin of enzymatic lignin decomposition reconstructed from 31 fungal genomes.</title>
        <authorList>
            <person name="Floudas D."/>
            <person name="Binder M."/>
            <person name="Riley R."/>
            <person name="Barry K."/>
            <person name="Blanchette R.A."/>
            <person name="Henrissat B."/>
            <person name="Martinez A.T."/>
            <person name="Otillar R."/>
            <person name="Spatafora J.W."/>
            <person name="Yadav J.S."/>
            <person name="Aerts A."/>
            <person name="Benoit I."/>
            <person name="Boyd A."/>
            <person name="Carlson A."/>
            <person name="Copeland A."/>
            <person name="Coutinho P.M."/>
            <person name="de Vries R.P."/>
            <person name="Ferreira P."/>
            <person name="Findley K."/>
            <person name="Foster B."/>
            <person name="Gaskell J."/>
            <person name="Glotzer D."/>
            <person name="Gorecki P."/>
            <person name="Heitman J."/>
            <person name="Hesse C."/>
            <person name="Hori C."/>
            <person name="Igarashi K."/>
            <person name="Jurgens J.A."/>
            <person name="Kallen N."/>
            <person name="Kersten P."/>
            <person name="Kohler A."/>
            <person name="Kuees U."/>
            <person name="Kumar T.K.A."/>
            <person name="Kuo A."/>
            <person name="LaButti K."/>
            <person name="Larrondo L.F."/>
            <person name="Lindquist E."/>
            <person name="Ling A."/>
            <person name="Lombard V."/>
            <person name="Lucas S."/>
            <person name="Lundell T."/>
            <person name="Martin R."/>
            <person name="McLaughlin D.J."/>
            <person name="Morgenstern I."/>
            <person name="Morin E."/>
            <person name="Murat C."/>
            <person name="Nagy L.G."/>
            <person name="Nolan M."/>
            <person name="Ohm R.A."/>
            <person name="Patyshakuliyeva A."/>
            <person name="Rokas A."/>
            <person name="Ruiz-Duenas F.J."/>
            <person name="Sabat G."/>
            <person name="Salamov A."/>
            <person name="Samejima M."/>
            <person name="Schmutz J."/>
            <person name="Slot J.C."/>
            <person name="St John F."/>
            <person name="Stenlid J."/>
            <person name="Sun H."/>
            <person name="Sun S."/>
            <person name="Syed K."/>
            <person name="Tsang A."/>
            <person name="Wiebenga A."/>
            <person name="Young D."/>
            <person name="Pisabarro A."/>
            <person name="Eastwood D.C."/>
            <person name="Martin F."/>
            <person name="Cullen D."/>
            <person name="Grigoriev I.V."/>
            <person name="Hibbett D.S."/>
        </authorList>
    </citation>
    <scope>NUCLEOTIDE SEQUENCE</scope>
    <source>
        <strain evidence="2">FP-58527</strain>
    </source>
</reference>
<proteinExistence type="predicted"/>
<dbReference type="OrthoDB" id="8249012at2759"/>
<dbReference type="PANTHER" id="PTHR30613">
    <property type="entry name" value="UNCHARACTERIZED PROTEIN YBIU-RELATED"/>
    <property type="match status" value="1"/>
</dbReference>
<evidence type="ECO:0000313" key="2">
    <source>
        <dbReference type="Proteomes" id="UP000015241"/>
    </source>
</evidence>
<accession>S8E3W2</accession>
<dbReference type="InterPro" id="IPR010856">
    <property type="entry name" value="Gig2-like"/>
</dbReference>
<dbReference type="Gene3D" id="2.60.120.330">
    <property type="entry name" value="B-lactam Antibiotic, Isopenicillin N Synthase, Chain"/>
    <property type="match status" value="1"/>
</dbReference>
<dbReference type="Pfam" id="PF07350">
    <property type="entry name" value="Gig2-like"/>
    <property type="match status" value="1"/>
</dbReference>
<sequence>MLPGILRRTKKLGGNVAAKFGEQDGQPLVLPERFAALKREICKDPELFTARWRSVLIELEKETELIVQNGGDVIPQVSYSDIEKGLSNEQVEQIKKRGVVIVKGGVPKEEALAWKRSIDDYIAANKNFVTGGPRDNIVFYELYQTAAQIHARSHPALLTTQKALLSLWHNSAPPEADVPSAVSLCTPISYFDRLRIRAPGPSTFLLGPHIDGGGIERWEDPGFRSCFAKILSADDGSSKSGAESWKEHDPFDAAPRLSAKQDLYEAANQCTVFRPWQGWTALSHTGAREGTLQVLPLLTLSTAYIMLRPFFALRPGAPAHSLAADDWVLDLESTAFPGSTPGRSQEPTAGSHPHLALEKTVVSIPRVEPGDQVYWHCDLVHAVEAEHTGMEDSSVLYIPAVPLTLHNASYLRDQRETFKRGLPSPDFPSGAGESHFTGRFNVEDIYGNEMRCLFGLAPFTVPADASEREKALVEAANHILFE</sequence>
<dbReference type="EMBL" id="KE504153">
    <property type="protein sequence ID" value="EPS99816.1"/>
    <property type="molecule type" value="Genomic_DNA"/>
</dbReference>
<evidence type="ECO:0000313" key="1">
    <source>
        <dbReference type="EMBL" id="EPS99816.1"/>
    </source>
</evidence>
<organism evidence="1 2">
    <name type="scientific">Fomitopsis schrenkii</name>
    <name type="common">Brown rot fungus</name>
    <dbReference type="NCBI Taxonomy" id="2126942"/>
    <lineage>
        <taxon>Eukaryota</taxon>
        <taxon>Fungi</taxon>
        <taxon>Dikarya</taxon>
        <taxon>Basidiomycota</taxon>
        <taxon>Agaricomycotina</taxon>
        <taxon>Agaricomycetes</taxon>
        <taxon>Polyporales</taxon>
        <taxon>Fomitopsis</taxon>
    </lineage>
</organism>
<dbReference type="SUPFAM" id="SSF51197">
    <property type="entry name" value="Clavaminate synthase-like"/>
    <property type="match status" value="1"/>
</dbReference>
<protein>
    <recommendedName>
        <fullName evidence="3">DUF1479-domain-containing protein</fullName>
    </recommendedName>
</protein>
<gene>
    <name evidence="1" type="ORF">FOMPIDRAFT_1030696</name>
</gene>
<keyword evidence="2" id="KW-1185">Reference proteome</keyword>
<dbReference type="AlphaFoldDB" id="S8E3W2"/>
<evidence type="ECO:0008006" key="3">
    <source>
        <dbReference type="Google" id="ProtNLM"/>
    </source>
</evidence>